<evidence type="ECO:0008006" key="5">
    <source>
        <dbReference type="Google" id="ProtNLM"/>
    </source>
</evidence>
<dbReference type="Gene3D" id="3.40.50.1820">
    <property type="entry name" value="alpha/beta hydrolase"/>
    <property type="match status" value="1"/>
</dbReference>
<gene>
    <name evidence="3" type="ORF">EJA03_19450</name>
</gene>
<feature type="signal peptide" evidence="2">
    <location>
        <begin position="1"/>
        <end position="27"/>
    </location>
</feature>
<feature type="coiled-coil region" evidence="1">
    <location>
        <begin position="244"/>
        <end position="271"/>
    </location>
</feature>
<sequence length="329" mass="36563">MTMYKPLSVPKANATLAICLFALLALAGSQANASSTYVEPDLQFTSKEEQQIIDKSTSEYVLRYAKLSQGAFVSVANVKNTQDGFRRISTEEANFIQSSHKSTESQSISFPPYINVDSKNNEQLKYIDKHTGLMATVLMPIDEQDNHVVLAFAGTDTRSSIKGRTERGVINSSSAYNQINGQIPDDFKQAEILAQAIKSAYPEKQLIVTGTSLGGGLAQYAAMLTDSKAYAFNALGLGKGSLEHIIQKRQFESLEELNKAAEEKIVNVNLEGEALTYLFGWYMPPQLGDIYTLPFCKGEDDWYEYLTSNRFYLHNIPQVIDNLQCVMDK</sequence>
<dbReference type="AlphaFoldDB" id="A0A3R9EB58"/>
<evidence type="ECO:0000313" key="4">
    <source>
        <dbReference type="Proteomes" id="UP000269041"/>
    </source>
</evidence>
<dbReference type="Pfam" id="PF26363">
    <property type="entry name" value="Phospholipase-like"/>
    <property type="match status" value="1"/>
</dbReference>
<evidence type="ECO:0000313" key="3">
    <source>
        <dbReference type="EMBL" id="RSD27930.1"/>
    </source>
</evidence>
<dbReference type="Proteomes" id="UP000269041">
    <property type="component" value="Unassembled WGS sequence"/>
</dbReference>
<dbReference type="EMBL" id="RSFA01000167">
    <property type="protein sequence ID" value="RSD27930.1"/>
    <property type="molecule type" value="Genomic_DNA"/>
</dbReference>
<organism evidence="3 4">
    <name type="scientific">Vibrio pectenicida</name>
    <dbReference type="NCBI Taxonomy" id="62763"/>
    <lineage>
        <taxon>Bacteria</taxon>
        <taxon>Pseudomonadati</taxon>
        <taxon>Pseudomonadota</taxon>
        <taxon>Gammaproteobacteria</taxon>
        <taxon>Vibrionales</taxon>
        <taxon>Vibrionaceae</taxon>
        <taxon>Vibrio</taxon>
    </lineage>
</organism>
<protein>
    <recommendedName>
        <fullName evidence="5">DUF2974 domain-containing protein</fullName>
    </recommendedName>
</protein>
<dbReference type="InterPro" id="IPR029058">
    <property type="entry name" value="AB_hydrolase_fold"/>
</dbReference>
<dbReference type="SUPFAM" id="SSF53474">
    <property type="entry name" value="alpha/beta-Hydrolases"/>
    <property type="match status" value="1"/>
</dbReference>
<reference evidence="3 4" key="1">
    <citation type="submission" date="2018-12" db="EMBL/GenBank/DDBJ databases">
        <title>Genomic taxonomy of the Vibrionaceae family.</title>
        <authorList>
            <person name="Gomez-Gil B."/>
            <person name="Enciso-Ibarra K."/>
        </authorList>
    </citation>
    <scope>NUCLEOTIDE SEQUENCE [LARGE SCALE GENOMIC DNA]</scope>
    <source>
        <strain evidence="3 4">CAIM 594</strain>
    </source>
</reference>
<name>A0A3R9EB58_9VIBR</name>
<feature type="chain" id="PRO_5018699673" description="DUF2974 domain-containing protein" evidence="2">
    <location>
        <begin position="28"/>
        <end position="329"/>
    </location>
</feature>
<proteinExistence type="predicted"/>
<evidence type="ECO:0000256" key="1">
    <source>
        <dbReference type="SAM" id="Coils"/>
    </source>
</evidence>
<evidence type="ECO:0000256" key="2">
    <source>
        <dbReference type="SAM" id="SignalP"/>
    </source>
</evidence>
<comment type="caution">
    <text evidence="3">The sequence shown here is derived from an EMBL/GenBank/DDBJ whole genome shotgun (WGS) entry which is preliminary data.</text>
</comment>
<keyword evidence="2" id="KW-0732">Signal</keyword>
<keyword evidence="4" id="KW-1185">Reference proteome</keyword>
<keyword evidence="1" id="KW-0175">Coiled coil</keyword>
<accession>A0A3R9EB58</accession>